<keyword evidence="5" id="KW-0378">Hydrolase</keyword>
<dbReference type="FunFam" id="3.30.420.10:FF:000063">
    <property type="entry name" value="Retrovirus-related Pol polyprotein from transposon 297-like Protein"/>
    <property type="match status" value="1"/>
</dbReference>
<name>A0A194R9F7_PAPMA</name>
<keyword evidence="2" id="KW-0548">Nucleotidyltransferase</keyword>
<dbReference type="FunFam" id="1.10.340.70:FF:000003">
    <property type="entry name" value="Protein CBG25708"/>
    <property type="match status" value="1"/>
</dbReference>
<dbReference type="GO" id="GO:0003676">
    <property type="term" value="F:nucleic acid binding"/>
    <property type="evidence" value="ECO:0007669"/>
    <property type="project" value="InterPro"/>
</dbReference>
<keyword evidence="6" id="KW-0695">RNA-directed DNA polymerase</keyword>
<evidence type="ECO:0000256" key="2">
    <source>
        <dbReference type="ARBA" id="ARBA00022695"/>
    </source>
</evidence>
<dbReference type="Pfam" id="PF17919">
    <property type="entry name" value="RT_RNaseH_2"/>
    <property type="match status" value="1"/>
</dbReference>
<dbReference type="GO" id="GO:0003964">
    <property type="term" value="F:RNA-directed DNA polymerase activity"/>
    <property type="evidence" value="ECO:0007669"/>
    <property type="project" value="UniProtKB-KW"/>
</dbReference>
<dbReference type="InterPro" id="IPR012337">
    <property type="entry name" value="RNaseH-like_sf"/>
</dbReference>
<feature type="region of interest" description="Disordered" evidence="7">
    <location>
        <begin position="1"/>
        <end position="26"/>
    </location>
</feature>
<evidence type="ECO:0000259" key="8">
    <source>
        <dbReference type="PROSITE" id="PS50175"/>
    </source>
</evidence>
<dbReference type="STRING" id="76193.A0A194R9F7"/>
<dbReference type="PROSITE" id="PS50994">
    <property type="entry name" value="INTEGRASE"/>
    <property type="match status" value="1"/>
</dbReference>
<evidence type="ECO:0000256" key="1">
    <source>
        <dbReference type="ARBA" id="ARBA00012493"/>
    </source>
</evidence>
<dbReference type="InterPro" id="IPR050951">
    <property type="entry name" value="Retrovirus_Pol_polyprotein"/>
</dbReference>
<feature type="region of interest" description="Disordered" evidence="7">
    <location>
        <begin position="782"/>
        <end position="813"/>
    </location>
</feature>
<protein>
    <recommendedName>
        <fullName evidence="1">RNA-directed DNA polymerase</fullName>
        <ecNumber evidence="1">2.7.7.49</ecNumber>
    </recommendedName>
</protein>
<dbReference type="GO" id="GO:0004190">
    <property type="term" value="F:aspartic-type endopeptidase activity"/>
    <property type="evidence" value="ECO:0007669"/>
    <property type="project" value="InterPro"/>
</dbReference>
<keyword evidence="4" id="KW-0255">Endonuclease</keyword>
<dbReference type="GO" id="GO:0015074">
    <property type="term" value="P:DNA integration"/>
    <property type="evidence" value="ECO:0007669"/>
    <property type="project" value="InterPro"/>
</dbReference>
<gene>
    <name evidence="10" type="ORF">RR48_08709</name>
</gene>
<dbReference type="InterPro" id="IPR001995">
    <property type="entry name" value="Peptidase_A2_cat"/>
</dbReference>
<dbReference type="EMBL" id="KQ460597">
    <property type="protein sequence ID" value="KPJ13895.1"/>
    <property type="molecule type" value="Genomic_DNA"/>
</dbReference>
<evidence type="ECO:0000256" key="4">
    <source>
        <dbReference type="ARBA" id="ARBA00022759"/>
    </source>
</evidence>
<dbReference type="FunFam" id="3.10.20.370:FF:000001">
    <property type="entry name" value="Retrovirus-related Pol polyprotein from transposon 17.6-like protein"/>
    <property type="match status" value="1"/>
</dbReference>
<evidence type="ECO:0000256" key="3">
    <source>
        <dbReference type="ARBA" id="ARBA00022722"/>
    </source>
</evidence>
<dbReference type="CDD" id="cd05481">
    <property type="entry name" value="retropepsin_like_LTR_1"/>
    <property type="match status" value="1"/>
</dbReference>
<keyword evidence="3" id="KW-0540">Nuclease</keyword>
<keyword evidence="2" id="KW-0808">Transferase</keyword>
<dbReference type="Pfam" id="PF00665">
    <property type="entry name" value="rve"/>
    <property type="match status" value="1"/>
</dbReference>
<evidence type="ECO:0000313" key="11">
    <source>
        <dbReference type="Proteomes" id="UP000053240"/>
    </source>
</evidence>
<dbReference type="Proteomes" id="UP000053240">
    <property type="component" value="Unassembled WGS sequence"/>
</dbReference>
<reference evidence="10 11" key="1">
    <citation type="journal article" date="2015" name="Nat. Commun.">
        <title>Outbred genome sequencing and CRISPR/Cas9 gene editing in butterflies.</title>
        <authorList>
            <person name="Li X."/>
            <person name="Fan D."/>
            <person name="Zhang W."/>
            <person name="Liu G."/>
            <person name="Zhang L."/>
            <person name="Zhao L."/>
            <person name="Fang X."/>
            <person name="Chen L."/>
            <person name="Dong Y."/>
            <person name="Chen Y."/>
            <person name="Ding Y."/>
            <person name="Zhao R."/>
            <person name="Feng M."/>
            <person name="Zhu Y."/>
            <person name="Feng Y."/>
            <person name="Jiang X."/>
            <person name="Zhu D."/>
            <person name="Xiang H."/>
            <person name="Feng X."/>
            <person name="Li S."/>
            <person name="Wang J."/>
            <person name="Zhang G."/>
            <person name="Kronforst M.R."/>
            <person name="Wang W."/>
        </authorList>
    </citation>
    <scope>NUCLEOTIDE SEQUENCE [LARGE SCALE GENOMIC DNA]</scope>
    <source>
        <strain evidence="10">Ya'a_city_454_Pm</strain>
        <tissue evidence="10">Whole body</tissue>
    </source>
</reference>
<dbReference type="InterPro" id="IPR043502">
    <property type="entry name" value="DNA/RNA_pol_sf"/>
</dbReference>
<dbReference type="InterPro" id="IPR036397">
    <property type="entry name" value="RNaseH_sf"/>
</dbReference>
<dbReference type="GO" id="GO:0042575">
    <property type="term" value="C:DNA polymerase complex"/>
    <property type="evidence" value="ECO:0007669"/>
    <property type="project" value="UniProtKB-ARBA"/>
</dbReference>
<dbReference type="GO" id="GO:0004519">
    <property type="term" value="F:endonuclease activity"/>
    <property type="evidence" value="ECO:0007669"/>
    <property type="project" value="UniProtKB-KW"/>
</dbReference>
<dbReference type="PANTHER" id="PTHR37984">
    <property type="entry name" value="PROTEIN CBG26694"/>
    <property type="match status" value="1"/>
</dbReference>
<dbReference type="Gene3D" id="1.10.340.70">
    <property type="match status" value="1"/>
</dbReference>
<organism evidence="10 11">
    <name type="scientific">Papilio machaon</name>
    <name type="common">Old World swallowtail butterfly</name>
    <dbReference type="NCBI Taxonomy" id="76193"/>
    <lineage>
        <taxon>Eukaryota</taxon>
        <taxon>Metazoa</taxon>
        <taxon>Ecdysozoa</taxon>
        <taxon>Arthropoda</taxon>
        <taxon>Hexapoda</taxon>
        <taxon>Insecta</taxon>
        <taxon>Pterygota</taxon>
        <taxon>Neoptera</taxon>
        <taxon>Endopterygota</taxon>
        <taxon>Lepidoptera</taxon>
        <taxon>Glossata</taxon>
        <taxon>Ditrysia</taxon>
        <taxon>Papilionoidea</taxon>
        <taxon>Papilionidae</taxon>
        <taxon>Papilioninae</taxon>
        <taxon>Papilio</taxon>
    </lineage>
</organism>
<evidence type="ECO:0000256" key="5">
    <source>
        <dbReference type="ARBA" id="ARBA00022801"/>
    </source>
</evidence>
<dbReference type="InterPro" id="IPR001584">
    <property type="entry name" value="Integrase_cat-core"/>
</dbReference>
<sequence>MHSASNNFRTTSSTFNNENVNSNNKYVRRDNSSKCMKCGITHGYNQCPAYGRRCLNCNNLNHFSRVCNNVYEVQSEFPQADQSPDQVIYYFHEPNSKWCVDLLINGNKIQFKLDTGADVNVLPRRYLQKIGMTSDSLMKSAVKLRGYSGGDIKVVGRCNIKVKYKDVNYILDFIIADVDSPPILGCQSCQELNLIKLTLAIKWHWTPDHARSFNVLKECLTKPPVLQYYDVNKPVVLSVDASKNGLGACLLQNNLPVSYASRTLTKAEQNYAQIEKELLACVFACEKFYSYIFGKCDVTIETDHKPLVHIIVKPIAEAPPRLQRMLLRLQRYTFTLKYKPGKYLFIADALSRDAEPVSHAQLSNYLDTEAHVSAVIASNPLTDSHFVKLQYCTQNDNELQTLIELIKNGWPEHKQKLNNIVSPYWCYRDELSTAHGLVWKGDRVVIPKVMRDEMLKKIHTGHLGLEKCKLIMRESMFWPNINSQLEDYISKCQACLTFKNENQKETLIPHEVPNRAWLKIGADSFHFQGEKYLIVVDYYSKFVEVVQVESLRSDVIVNHLKNIFSRFGIPETVMSDNGPEFNSKEFRLFAREWNFKHITSSPRYPQSNGQVERTIQTIKNIMKKTRLDKTDFRLALLHYINTPISTTLPSPSELLFSRKLRTTIPYQPRLLRPVIYRNVRNNLVDRQLKQKYYYDKRAKDMCDLVVGQKVKVRFNKQWVSGVVQAILSKRSYLIKLNNGTTLIRNRRHLNLNTSLKNYESLNDSNSDTYDDITVNNSCQPAYSHQPNQITTRSGRTVRQPERWGYSAPGTASM</sequence>
<dbReference type="PROSITE" id="PS50175">
    <property type="entry name" value="ASP_PROT_RETROV"/>
    <property type="match status" value="1"/>
</dbReference>
<proteinExistence type="predicted"/>
<evidence type="ECO:0000313" key="10">
    <source>
        <dbReference type="EMBL" id="KPJ13895.1"/>
    </source>
</evidence>
<dbReference type="InterPro" id="IPR021109">
    <property type="entry name" value="Peptidase_aspartic_dom_sf"/>
</dbReference>
<dbReference type="CDD" id="cd09274">
    <property type="entry name" value="RNase_HI_RT_Ty3"/>
    <property type="match status" value="1"/>
</dbReference>
<dbReference type="SUPFAM" id="SSF53098">
    <property type="entry name" value="Ribonuclease H-like"/>
    <property type="match status" value="1"/>
</dbReference>
<dbReference type="SUPFAM" id="SSF50630">
    <property type="entry name" value="Acid proteases"/>
    <property type="match status" value="1"/>
</dbReference>
<dbReference type="InterPro" id="IPR041577">
    <property type="entry name" value="RT_RNaseH_2"/>
</dbReference>
<dbReference type="AlphaFoldDB" id="A0A194R9F7"/>
<feature type="compositionally biased region" description="Polar residues" evidence="7">
    <location>
        <begin position="782"/>
        <end position="796"/>
    </location>
</feature>
<dbReference type="EC" id="2.7.7.49" evidence="1"/>
<evidence type="ECO:0000256" key="7">
    <source>
        <dbReference type="SAM" id="MobiDB-lite"/>
    </source>
</evidence>
<feature type="compositionally biased region" description="Low complexity" evidence="7">
    <location>
        <begin position="1"/>
        <end position="24"/>
    </location>
</feature>
<feature type="domain" description="Peptidase A2" evidence="8">
    <location>
        <begin position="109"/>
        <end position="149"/>
    </location>
</feature>
<dbReference type="InterPro" id="IPR041588">
    <property type="entry name" value="Integrase_H2C2"/>
</dbReference>
<keyword evidence="11" id="KW-1185">Reference proteome</keyword>
<evidence type="ECO:0000256" key="6">
    <source>
        <dbReference type="ARBA" id="ARBA00022918"/>
    </source>
</evidence>
<dbReference type="Gene3D" id="3.30.420.10">
    <property type="entry name" value="Ribonuclease H-like superfamily/Ribonuclease H"/>
    <property type="match status" value="1"/>
</dbReference>
<dbReference type="SUPFAM" id="SSF56672">
    <property type="entry name" value="DNA/RNA polymerases"/>
    <property type="match status" value="1"/>
</dbReference>
<accession>A0A194R9F7</accession>
<evidence type="ECO:0000259" key="9">
    <source>
        <dbReference type="PROSITE" id="PS50994"/>
    </source>
</evidence>
<dbReference type="InParanoid" id="A0A194R9F7"/>
<dbReference type="Gene3D" id="3.10.20.370">
    <property type="match status" value="1"/>
</dbReference>
<dbReference type="Gene3D" id="2.40.70.10">
    <property type="entry name" value="Acid Proteases"/>
    <property type="match status" value="1"/>
</dbReference>
<dbReference type="GO" id="GO:0006508">
    <property type="term" value="P:proteolysis"/>
    <property type="evidence" value="ECO:0007669"/>
    <property type="project" value="InterPro"/>
</dbReference>
<feature type="domain" description="Integrase catalytic" evidence="9">
    <location>
        <begin position="509"/>
        <end position="676"/>
    </location>
</feature>
<dbReference type="Pfam" id="PF17921">
    <property type="entry name" value="Integrase_H2C2"/>
    <property type="match status" value="1"/>
</dbReference>
<dbReference type="PANTHER" id="PTHR37984:SF7">
    <property type="entry name" value="INTEGRASE CATALYTIC DOMAIN-CONTAINING PROTEIN"/>
    <property type="match status" value="1"/>
</dbReference>